<evidence type="ECO:0000313" key="2">
    <source>
        <dbReference type="Proteomes" id="UP000269345"/>
    </source>
</evidence>
<evidence type="ECO:0000313" key="1">
    <source>
        <dbReference type="EMBL" id="AYN58876.1"/>
    </source>
</evidence>
<dbReference type="KEGG" id="vg:77931639"/>
<protein>
    <submittedName>
        <fullName evidence="1">Uncharacterized protein</fullName>
    </submittedName>
</protein>
<organism evidence="1 2">
    <name type="scientific">Arthrobacter phage Richie</name>
    <dbReference type="NCBI Taxonomy" id="2419967"/>
    <lineage>
        <taxon>Viruses</taxon>
        <taxon>Duplodnaviria</taxon>
        <taxon>Heunggongvirae</taxon>
        <taxon>Uroviricota</taxon>
        <taxon>Caudoviricetes</taxon>
        <taxon>Richievirus</taxon>
        <taxon>Richievirus richie</taxon>
    </lineage>
</organism>
<accession>A0A3G2KIR0</accession>
<keyword evidence="2" id="KW-1185">Reference proteome</keyword>
<name>A0A3G2KIR0_9CAUD</name>
<dbReference type="Proteomes" id="UP000269345">
    <property type="component" value="Segment"/>
</dbReference>
<sequence length="112" mass="12402">MSAREEIAKLLFITDNHVAPDPEHEWEMTSRHNPAYAEYVYVMADALIAAGYRQIFDGDCGLSGIKDPEDREAAEAWMRWANLVNTAGGEPNGIAAMKQMLTELGYRKVGAA</sequence>
<gene>
    <name evidence="1" type="primary">50</name>
    <name evidence="1" type="ORF">PBI_RICHIE_50</name>
</gene>
<reference evidence="1 2" key="1">
    <citation type="submission" date="2018-09" db="EMBL/GenBank/DDBJ databases">
        <authorList>
            <person name="Rimple P.A."/>
            <person name="Stoner T.H."/>
            <person name="Garlena R.A."/>
            <person name="Russell D.A."/>
            <person name="Pope W.H."/>
            <person name="Jacobs-Sera D."/>
            <person name="Hatfull G.F."/>
        </authorList>
    </citation>
    <scope>NUCLEOTIDE SEQUENCE [LARGE SCALE GENOMIC DNA]</scope>
</reference>
<dbReference type="GeneID" id="77931639"/>
<proteinExistence type="predicted"/>
<dbReference type="RefSeq" id="YP_010655771.1">
    <property type="nucleotide sequence ID" value="NC_070831.1"/>
</dbReference>
<dbReference type="EMBL" id="MH834625">
    <property type="protein sequence ID" value="AYN58876.1"/>
    <property type="molecule type" value="Genomic_DNA"/>
</dbReference>